<reference evidence="18 19" key="1">
    <citation type="journal article" date="2015" name="Genome Announc.">
        <title>Expanding the biotechnology potential of lactobacilli through comparative genomics of 213 strains and associated genera.</title>
        <authorList>
            <person name="Sun Z."/>
            <person name="Harris H.M."/>
            <person name="McCann A."/>
            <person name="Guo C."/>
            <person name="Argimon S."/>
            <person name="Zhang W."/>
            <person name="Yang X."/>
            <person name="Jeffery I.B."/>
            <person name="Cooney J.C."/>
            <person name="Kagawa T.F."/>
            <person name="Liu W."/>
            <person name="Song Y."/>
            <person name="Salvetti E."/>
            <person name="Wrobel A."/>
            <person name="Rasinkangas P."/>
            <person name="Parkhill J."/>
            <person name="Rea M.C."/>
            <person name="O'Sullivan O."/>
            <person name="Ritari J."/>
            <person name="Douillard F.P."/>
            <person name="Paul Ross R."/>
            <person name="Yang R."/>
            <person name="Briner A.E."/>
            <person name="Felis G.E."/>
            <person name="de Vos W.M."/>
            <person name="Barrangou R."/>
            <person name="Klaenhammer T.R."/>
            <person name="Caufield P.W."/>
            <person name="Cui Y."/>
            <person name="Zhang H."/>
            <person name="O'Toole P.W."/>
        </authorList>
    </citation>
    <scope>NUCLEOTIDE SEQUENCE [LARGE SCALE GENOMIC DNA]</scope>
    <source>
        <strain evidence="18 19">DSM 22698</strain>
    </source>
</reference>
<dbReference type="AlphaFoldDB" id="A0A0R2C544"/>
<dbReference type="InterPro" id="IPR048182">
    <property type="entry name" value="Malolactic_enz"/>
</dbReference>
<dbReference type="PANTHER" id="PTHR23406">
    <property type="entry name" value="MALIC ENZYME-RELATED"/>
    <property type="match status" value="1"/>
</dbReference>
<feature type="binding site" evidence="14">
    <location>
        <position position="263"/>
    </location>
    <ligand>
        <name>a divalent metal cation</name>
        <dbReference type="ChEBI" id="CHEBI:60240"/>
    </ligand>
</feature>
<dbReference type="NCBIfam" id="NF010052">
    <property type="entry name" value="PRK13529.1"/>
    <property type="match status" value="1"/>
</dbReference>
<evidence type="ECO:0000256" key="7">
    <source>
        <dbReference type="ARBA" id="ARBA00023211"/>
    </source>
</evidence>
<keyword evidence="8" id="KW-0456">Lyase</keyword>
<dbReference type="Proteomes" id="UP000051789">
    <property type="component" value="Unassembled WGS sequence"/>
</dbReference>
<sequence length="573" mass="62383">MRAVCCSSLTNDNKRSINQLNEEEPFMTLTAQQIINNPFLNKGTAFTKAERDRYGLNGVLPPAVQTLDQQVAQAYAQYSQKPSALEKRIFLMDIFNHNHVLFYALFGQHVAEFMPIVYDPTIADTIENYSALFIDPQNATYLSIEDQDHIEDALKASADGRDIRLIVVTDAEGILGIGDWGTQGVDIAVGKLMVYTAAAGIDPSQVLPVVLDAGTNNESLLNDDLYLGLRKQRVYGDEYHAFVDKFVDTARTLFPKLYLHFEDFGRSNAADILDQYKDQLTTFNDDIQGTGIIVLAGILGALNISKQKMTDQVYMSFGAGTAGAGITQRIYEEFLQQGMSEDEARKHFYLVDKQGLLFDDMADLTPQQRPFARSRSEFANADELTSLAAAVKAVHPTILVGTSTVPGTFTEEVVTEMAAHTDRPIIFPLSNPTKLAEAKAEDLIKWTDGRALVATGIPAADVEYKGVTYAIGQANNALVYPGLGLGTIAATSKLLTDGMISAAAHSLGGIVDPDQAGAAVLPPVKQLAKFSQTVANAVAQEALDEGLNEDPITDAKQAVADAKWEPEYKELNI</sequence>
<dbReference type="InterPro" id="IPR036291">
    <property type="entry name" value="NAD(P)-bd_dom_sf"/>
</dbReference>
<evidence type="ECO:0000256" key="9">
    <source>
        <dbReference type="ARBA" id="ARBA00051739"/>
    </source>
</evidence>
<evidence type="ECO:0000256" key="5">
    <source>
        <dbReference type="ARBA" id="ARBA00022723"/>
    </source>
</evidence>
<dbReference type="Pfam" id="PF00390">
    <property type="entry name" value="malic"/>
    <property type="match status" value="1"/>
</dbReference>
<evidence type="ECO:0000256" key="8">
    <source>
        <dbReference type="ARBA" id="ARBA00023239"/>
    </source>
</evidence>
<keyword evidence="19" id="KW-1185">Reference proteome</keyword>
<dbReference type="PANTHER" id="PTHR23406:SF34">
    <property type="entry name" value="NAD-DEPENDENT MALIC ENZYME, MITOCHONDRIAL"/>
    <property type="match status" value="1"/>
</dbReference>
<comment type="caution">
    <text evidence="18">The sequence shown here is derived from an EMBL/GenBank/DDBJ whole genome shotgun (WGS) entry which is preliminary data.</text>
</comment>
<evidence type="ECO:0000256" key="1">
    <source>
        <dbReference type="ARBA" id="ARBA00001911"/>
    </source>
</evidence>
<dbReference type="SUPFAM" id="SSF51735">
    <property type="entry name" value="NAD(P)-binding Rossmann-fold domains"/>
    <property type="match status" value="1"/>
</dbReference>
<dbReference type="PRINTS" id="PR00072">
    <property type="entry name" value="MALOXRDTASE"/>
</dbReference>
<evidence type="ECO:0000256" key="2">
    <source>
        <dbReference type="ARBA" id="ARBA00001936"/>
    </source>
</evidence>
<dbReference type="InterPro" id="IPR001891">
    <property type="entry name" value="Malic_OxRdtase"/>
</dbReference>
<feature type="active site" description="Proton donor" evidence="12">
    <location>
        <position position="118"/>
    </location>
</feature>
<dbReference type="FunFam" id="3.40.50.720:FF:000182">
    <property type="entry name" value="NAD-dependent malic enzyme"/>
    <property type="match status" value="1"/>
</dbReference>
<feature type="binding site" evidence="14">
    <location>
        <position position="286"/>
    </location>
    <ligand>
        <name>a divalent metal cation</name>
        <dbReference type="ChEBI" id="CHEBI:60240"/>
    </ligand>
</feature>
<dbReference type="FunFam" id="3.40.50.10380:FF:000001">
    <property type="entry name" value="NAD-dependent malic enzyme"/>
    <property type="match status" value="1"/>
</dbReference>
<dbReference type="GO" id="GO:0006108">
    <property type="term" value="P:malate metabolic process"/>
    <property type="evidence" value="ECO:0007669"/>
    <property type="project" value="TreeGrafter"/>
</dbReference>
<comment type="catalytic activity">
    <reaction evidence="9">
        <text>(S)-malate + H(+) = (S)-lactate + CO2</text>
        <dbReference type="Rhea" id="RHEA:46276"/>
        <dbReference type="ChEBI" id="CHEBI:15378"/>
        <dbReference type="ChEBI" id="CHEBI:15589"/>
        <dbReference type="ChEBI" id="CHEBI:16526"/>
        <dbReference type="ChEBI" id="CHEBI:16651"/>
        <dbReference type="EC" id="4.1.1.101"/>
    </reaction>
</comment>
<dbReference type="SMART" id="SM01274">
    <property type="entry name" value="malic"/>
    <property type="match status" value="1"/>
</dbReference>
<keyword evidence="6" id="KW-0520">NAD</keyword>
<dbReference type="GO" id="GO:0043883">
    <property type="term" value="F:malolactic enzyme activity"/>
    <property type="evidence" value="ECO:0007669"/>
    <property type="project" value="UniProtKB-EC"/>
</dbReference>
<dbReference type="PIRSF" id="PIRSF000106">
    <property type="entry name" value="ME"/>
    <property type="match status" value="1"/>
</dbReference>
<dbReference type="Gene3D" id="3.40.50.720">
    <property type="entry name" value="NAD(P)-binding Rossmann-like Domain"/>
    <property type="match status" value="1"/>
</dbReference>
<dbReference type="GO" id="GO:0030145">
    <property type="term" value="F:manganese ion binding"/>
    <property type="evidence" value="ECO:0007669"/>
    <property type="project" value="UniProtKB-ARBA"/>
</dbReference>
<organism evidence="18 19">
    <name type="scientific">Lacticaseibacillus thailandensis DSM 22698 = JCM 13996</name>
    <dbReference type="NCBI Taxonomy" id="1423810"/>
    <lineage>
        <taxon>Bacteria</taxon>
        <taxon>Bacillati</taxon>
        <taxon>Bacillota</taxon>
        <taxon>Bacilli</taxon>
        <taxon>Lactobacillales</taxon>
        <taxon>Lactobacillaceae</taxon>
        <taxon>Lacticaseibacillus</taxon>
    </lineage>
</organism>
<protein>
    <recommendedName>
        <fullName evidence="11">Malolactic enzyme</fullName>
        <ecNumber evidence="10">4.1.1.101</ecNumber>
    </recommendedName>
</protein>
<evidence type="ECO:0000256" key="14">
    <source>
        <dbReference type="PIRSR" id="PIRSR000106-3"/>
    </source>
</evidence>
<evidence type="ECO:0000256" key="13">
    <source>
        <dbReference type="PIRSR" id="PIRSR000106-2"/>
    </source>
</evidence>
<dbReference type="InterPro" id="IPR037062">
    <property type="entry name" value="Malic_N_dom_sf"/>
</dbReference>
<feature type="binding site" evidence="14">
    <location>
        <position position="262"/>
    </location>
    <ligand>
        <name>a divalent metal cation</name>
        <dbReference type="ChEBI" id="CHEBI:60240"/>
    </ligand>
</feature>
<feature type="domain" description="Malic enzyme NAD-binding" evidence="16">
    <location>
        <begin position="287"/>
        <end position="543"/>
    </location>
</feature>
<comment type="subunit">
    <text evidence="4">Homodimer.</text>
</comment>
<dbReference type="CDD" id="cd05312">
    <property type="entry name" value="NAD_bind_1_malic_enz"/>
    <property type="match status" value="1"/>
</dbReference>
<gene>
    <name evidence="18" type="ORF">FD19_GL001822</name>
</gene>
<dbReference type="InterPro" id="IPR046346">
    <property type="entry name" value="Aminoacid_DH-like_N_sf"/>
</dbReference>
<comment type="cofactor">
    <cofactor evidence="2">
        <name>Mn(2+)</name>
        <dbReference type="ChEBI" id="CHEBI:29035"/>
    </cofactor>
</comment>
<dbReference type="GO" id="GO:0005829">
    <property type="term" value="C:cytosol"/>
    <property type="evidence" value="ECO:0007669"/>
    <property type="project" value="TreeGrafter"/>
</dbReference>
<dbReference type="SMART" id="SM00919">
    <property type="entry name" value="Malic_M"/>
    <property type="match status" value="1"/>
</dbReference>
<evidence type="ECO:0000256" key="3">
    <source>
        <dbReference type="ARBA" id="ARBA00008785"/>
    </source>
</evidence>
<feature type="binding site" evidence="13">
    <location>
        <position position="475"/>
    </location>
    <ligand>
        <name>(S)-malate</name>
        <dbReference type="ChEBI" id="CHEBI:15589"/>
    </ligand>
</feature>
<accession>A0A0R2C544</accession>
<comment type="similarity">
    <text evidence="3 15">Belongs to the malic enzymes family.</text>
</comment>
<evidence type="ECO:0000259" key="17">
    <source>
        <dbReference type="SMART" id="SM01274"/>
    </source>
</evidence>
<evidence type="ECO:0000256" key="10">
    <source>
        <dbReference type="ARBA" id="ARBA00066983"/>
    </source>
</evidence>
<dbReference type="PROSITE" id="PS00331">
    <property type="entry name" value="MALIC_ENZYMES"/>
    <property type="match status" value="1"/>
</dbReference>
<comment type="cofactor">
    <cofactor evidence="14">
        <name>Mg(2+)</name>
        <dbReference type="ChEBI" id="CHEBI:18420"/>
    </cofactor>
    <cofactor evidence="14">
        <name>Mn(2+)</name>
        <dbReference type="ChEBI" id="CHEBI:29035"/>
    </cofactor>
    <text evidence="14">Divalent metal cations. Prefers magnesium or manganese.</text>
</comment>
<evidence type="ECO:0000313" key="18">
    <source>
        <dbReference type="EMBL" id="KRM86631.1"/>
    </source>
</evidence>
<dbReference type="STRING" id="1423810.FD19_GL001822"/>
<comment type="cofactor">
    <cofactor evidence="1">
        <name>NAD(+)</name>
        <dbReference type="ChEBI" id="CHEBI:57540"/>
    </cofactor>
</comment>
<dbReference type="PATRIC" id="fig|1423810.4.peg.1870"/>
<evidence type="ECO:0000256" key="11">
    <source>
        <dbReference type="ARBA" id="ARBA00074565"/>
    </source>
</evidence>
<feature type="binding site" evidence="13">
    <location>
        <position position="431"/>
    </location>
    <ligand>
        <name>(S)-malate</name>
        <dbReference type="ChEBI" id="CHEBI:15589"/>
    </ligand>
</feature>
<dbReference type="EMBL" id="AYZK01000007">
    <property type="protein sequence ID" value="KRM86631.1"/>
    <property type="molecule type" value="Genomic_DNA"/>
</dbReference>
<dbReference type="InterPro" id="IPR015884">
    <property type="entry name" value="Malic_enzyme_CS"/>
</dbReference>
<dbReference type="NCBIfam" id="NF041582">
    <property type="entry name" value="malolactic"/>
    <property type="match status" value="1"/>
</dbReference>
<keyword evidence="7" id="KW-0464">Manganese</keyword>
<keyword evidence="5 14" id="KW-0479">Metal-binding</keyword>
<dbReference type="GO" id="GO:0051287">
    <property type="term" value="F:NAD binding"/>
    <property type="evidence" value="ECO:0007669"/>
    <property type="project" value="InterPro"/>
</dbReference>
<proteinExistence type="inferred from homology"/>
<evidence type="ECO:0000313" key="19">
    <source>
        <dbReference type="Proteomes" id="UP000051789"/>
    </source>
</evidence>
<evidence type="ECO:0000259" key="16">
    <source>
        <dbReference type="SMART" id="SM00919"/>
    </source>
</evidence>
<dbReference type="EC" id="4.1.1.101" evidence="10"/>
<feature type="active site" description="Proton acceptor" evidence="12">
    <location>
        <position position="191"/>
    </location>
</feature>
<dbReference type="Gene3D" id="3.40.50.10380">
    <property type="entry name" value="Malic enzyme, N-terminal domain"/>
    <property type="match status" value="1"/>
</dbReference>
<dbReference type="GO" id="GO:0043464">
    <property type="term" value="P:malolactic fermentation"/>
    <property type="evidence" value="ECO:0007669"/>
    <property type="project" value="InterPro"/>
</dbReference>
<dbReference type="InterPro" id="IPR012302">
    <property type="entry name" value="Malic_NAD-bd"/>
</dbReference>
<evidence type="ECO:0000256" key="6">
    <source>
        <dbReference type="ARBA" id="ARBA00023027"/>
    </source>
</evidence>
<feature type="domain" description="Malic enzyme N-terminal" evidence="17">
    <location>
        <begin position="95"/>
        <end position="277"/>
    </location>
</feature>
<dbReference type="InterPro" id="IPR012301">
    <property type="entry name" value="Malic_N_dom"/>
</dbReference>
<dbReference type="GO" id="GO:0016616">
    <property type="term" value="F:oxidoreductase activity, acting on the CH-OH group of donors, NAD or NADP as acceptor"/>
    <property type="evidence" value="ECO:0007669"/>
    <property type="project" value="InterPro"/>
</dbReference>
<name>A0A0R2C544_9LACO</name>
<dbReference type="GO" id="GO:0004470">
    <property type="term" value="F:malic enzyme activity"/>
    <property type="evidence" value="ECO:0007669"/>
    <property type="project" value="InterPro"/>
</dbReference>
<evidence type="ECO:0000256" key="15">
    <source>
        <dbReference type="RuleBase" id="RU003427"/>
    </source>
</evidence>
<evidence type="ECO:0000256" key="4">
    <source>
        <dbReference type="ARBA" id="ARBA00011738"/>
    </source>
</evidence>
<dbReference type="SUPFAM" id="SSF53223">
    <property type="entry name" value="Aminoacid dehydrogenase-like, N-terminal domain"/>
    <property type="match status" value="1"/>
</dbReference>
<dbReference type="Pfam" id="PF03949">
    <property type="entry name" value="Malic_M"/>
    <property type="match status" value="1"/>
</dbReference>
<evidence type="ECO:0000256" key="12">
    <source>
        <dbReference type="PIRSR" id="PIRSR000106-1"/>
    </source>
</evidence>